<dbReference type="InterPro" id="IPR003362">
    <property type="entry name" value="Bact_transf"/>
</dbReference>
<dbReference type="RefSeq" id="WP_085755251.1">
    <property type="nucleotide sequence ID" value="NZ_CP021023.1"/>
</dbReference>
<sequence length="459" mass="52250">MPPQIVSSIFDSRNGHRWIFWDLLACFFSLFLAMTITPVKTLTFVGLKVSISIVYAVLTTVLIRLCGVSVPGKDFSYSRMELFFATAIGTGLSFLCLQFLGSLCYYQFARTVTATILVFTFVSIFLPRLLAMEFMMVKAVNIALYPSGPNAAALQERLKDATNFNVEAVLCDSRYSGELKDDGIINLQDNSKEDVIKQLKDRGVEMVVLCEIKDLPKKTEKVLMDLPLHGIDILSKGAFVENYFREISLNYANLHWMASHRSLPGNTAIFSAKRIFDFIVASVVLLLSLPFWPLICLIIIFDSKGHPIFKQKRVGLYGKEFTVYKFRTMRNDAESTGAKWASKNDSRITKVGAFLRKTRIDELPQLWNVVKGNMSIVGPRPEVPQFVNELTKQIPYYERRHMVPPGLTGWAQICYRYGASVEDSRRKLEYDLYYIRHLSLLFDIQIIIKTIPSIMKGSR</sequence>
<dbReference type="EC" id="2.7.8.31" evidence="9"/>
<dbReference type="GO" id="GO:0016020">
    <property type="term" value="C:membrane"/>
    <property type="evidence" value="ECO:0007669"/>
    <property type="project" value="UniProtKB-SubCell"/>
</dbReference>
<dbReference type="PANTHER" id="PTHR30576">
    <property type="entry name" value="COLANIC BIOSYNTHESIS UDP-GLUCOSE LIPID CARRIER TRANSFERASE"/>
    <property type="match status" value="1"/>
</dbReference>
<dbReference type="Proteomes" id="UP000193334">
    <property type="component" value="Chromosome"/>
</dbReference>
<evidence type="ECO:0000256" key="5">
    <source>
        <dbReference type="ARBA" id="ARBA00022989"/>
    </source>
</evidence>
<evidence type="ECO:0000256" key="6">
    <source>
        <dbReference type="ARBA" id="ARBA00023136"/>
    </source>
</evidence>
<evidence type="ECO:0000256" key="1">
    <source>
        <dbReference type="ARBA" id="ARBA00004141"/>
    </source>
</evidence>
<dbReference type="PANTHER" id="PTHR30576:SF0">
    <property type="entry name" value="UNDECAPRENYL-PHOSPHATE N-ACETYLGALACTOSAMINYL 1-PHOSPHATE TRANSFERASE-RELATED"/>
    <property type="match status" value="1"/>
</dbReference>
<evidence type="ECO:0000256" key="2">
    <source>
        <dbReference type="ARBA" id="ARBA00006464"/>
    </source>
</evidence>
<dbReference type="EMBL" id="CP021023">
    <property type="protein sequence ID" value="ARN56561.1"/>
    <property type="molecule type" value="Genomic_DNA"/>
</dbReference>
<evidence type="ECO:0000313" key="9">
    <source>
        <dbReference type="EMBL" id="ARN56561.1"/>
    </source>
</evidence>
<feature type="transmembrane region" description="Helical" evidence="7">
    <location>
        <begin position="49"/>
        <end position="70"/>
    </location>
</feature>
<dbReference type="NCBIfam" id="TIGR03025">
    <property type="entry name" value="EPS_sugtrans"/>
    <property type="match status" value="1"/>
</dbReference>
<dbReference type="InterPro" id="IPR017475">
    <property type="entry name" value="EPS_sugar_tfrase"/>
</dbReference>
<feature type="transmembrane region" description="Helical" evidence="7">
    <location>
        <begin position="82"/>
        <end position="101"/>
    </location>
</feature>
<keyword evidence="10" id="KW-1185">Reference proteome</keyword>
<keyword evidence="5 7" id="KW-1133">Transmembrane helix</keyword>
<dbReference type="AlphaFoldDB" id="A0A1W6LLB4"/>
<dbReference type="STRING" id="1941349.STSP1_00944"/>
<evidence type="ECO:0000256" key="4">
    <source>
        <dbReference type="ARBA" id="ARBA00022692"/>
    </source>
</evidence>
<feature type="domain" description="Bacterial sugar transferase" evidence="8">
    <location>
        <begin position="273"/>
        <end position="455"/>
    </location>
</feature>
<reference evidence="10" key="1">
    <citation type="submission" date="2017-04" db="EMBL/GenBank/DDBJ databases">
        <title>Comparative genomics and description of representatives of a novel lineage of planctomycetes thriving in anoxic sediments.</title>
        <authorList>
            <person name="Spring S."/>
            <person name="Bunk B."/>
            <person name="Sproer C."/>
        </authorList>
    </citation>
    <scope>NUCLEOTIDE SEQUENCE [LARGE SCALE GENOMIC DNA]</scope>
    <source>
        <strain evidence="10">ST-PulAB-D4</strain>
    </source>
</reference>
<protein>
    <submittedName>
        <fullName evidence="9">UDP-glucose:undecaprenyl-phosphate glucose-1-phosphate transferase</fullName>
        <ecNumber evidence="9">2.7.8.31</ecNumber>
    </submittedName>
</protein>
<gene>
    <name evidence="9" type="primary">gumD</name>
    <name evidence="9" type="ORF">STSP1_00944</name>
</gene>
<keyword evidence="4 7" id="KW-0812">Transmembrane</keyword>
<name>A0A1W6LLB4_9BACT</name>
<dbReference type="Pfam" id="PF02397">
    <property type="entry name" value="Bac_transf"/>
    <property type="match status" value="1"/>
</dbReference>
<dbReference type="KEGG" id="pbp:STSP1_00944"/>
<evidence type="ECO:0000313" key="10">
    <source>
        <dbReference type="Proteomes" id="UP000193334"/>
    </source>
</evidence>
<feature type="transmembrane region" description="Helical" evidence="7">
    <location>
        <begin position="278"/>
        <end position="301"/>
    </location>
</feature>
<evidence type="ECO:0000259" key="8">
    <source>
        <dbReference type="Pfam" id="PF02397"/>
    </source>
</evidence>
<accession>A0A1W6LLB4</accession>
<comment type="similarity">
    <text evidence="2">Belongs to the bacterial sugar transferase family.</text>
</comment>
<dbReference type="GO" id="GO:0089702">
    <property type="term" value="F:undecaprenyl-phosphate glucose phosphotransferase activity"/>
    <property type="evidence" value="ECO:0007669"/>
    <property type="project" value="UniProtKB-EC"/>
</dbReference>
<proteinExistence type="inferred from homology"/>
<evidence type="ECO:0000256" key="3">
    <source>
        <dbReference type="ARBA" id="ARBA00022679"/>
    </source>
</evidence>
<organism evidence="9 10">
    <name type="scientific">Sedimentisphaera salicampi</name>
    <dbReference type="NCBI Taxonomy" id="1941349"/>
    <lineage>
        <taxon>Bacteria</taxon>
        <taxon>Pseudomonadati</taxon>
        <taxon>Planctomycetota</taxon>
        <taxon>Phycisphaerae</taxon>
        <taxon>Sedimentisphaerales</taxon>
        <taxon>Sedimentisphaeraceae</taxon>
        <taxon>Sedimentisphaera</taxon>
    </lineage>
</organism>
<feature type="transmembrane region" description="Helical" evidence="7">
    <location>
        <begin position="18"/>
        <end position="37"/>
    </location>
</feature>
<keyword evidence="3 9" id="KW-0808">Transferase</keyword>
<evidence type="ECO:0000256" key="7">
    <source>
        <dbReference type="SAM" id="Phobius"/>
    </source>
</evidence>
<keyword evidence="6 7" id="KW-0472">Membrane</keyword>
<comment type="subcellular location">
    <subcellularLocation>
        <location evidence="1">Membrane</location>
        <topology evidence="1">Multi-pass membrane protein</topology>
    </subcellularLocation>
</comment>
<feature type="transmembrane region" description="Helical" evidence="7">
    <location>
        <begin position="107"/>
        <end position="126"/>
    </location>
</feature>